<evidence type="ECO:0000259" key="4">
    <source>
        <dbReference type="Pfam" id="PF04500"/>
    </source>
</evidence>
<keyword evidence="6" id="KW-1185">Reference proteome</keyword>
<dbReference type="AlphaFoldDB" id="A0AAD8E6Q4"/>
<protein>
    <recommendedName>
        <fullName evidence="4">FLYWCH-type domain-containing protein</fullName>
    </recommendedName>
</protein>
<feature type="domain" description="FLYWCH-type" evidence="4">
    <location>
        <begin position="4"/>
        <end position="63"/>
    </location>
</feature>
<proteinExistence type="predicted"/>
<dbReference type="Gene3D" id="2.20.25.240">
    <property type="match status" value="1"/>
</dbReference>
<accession>A0AAD8E6Q4</accession>
<comment type="caution">
    <text evidence="5">The sequence shown here is derived from an EMBL/GenBank/DDBJ whole genome shotgun (WGS) entry which is preliminary data.</text>
</comment>
<evidence type="ECO:0000256" key="2">
    <source>
        <dbReference type="ARBA" id="ARBA00022771"/>
    </source>
</evidence>
<reference evidence="5" key="1">
    <citation type="journal article" date="2023" name="IScience">
        <title>Live-bearing cockroach genome reveals convergent evolutionary mechanisms linked to viviparity in insects and beyond.</title>
        <authorList>
            <person name="Fouks B."/>
            <person name="Harrison M.C."/>
            <person name="Mikhailova A.A."/>
            <person name="Marchal E."/>
            <person name="English S."/>
            <person name="Carruthers M."/>
            <person name="Jennings E.C."/>
            <person name="Chiamaka E.L."/>
            <person name="Frigard R.A."/>
            <person name="Pippel M."/>
            <person name="Attardo G.M."/>
            <person name="Benoit J.B."/>
            <person name="Bornberg-Bauer E."/>
            <person name="Tobe S.S."/>
        </authorList>
    </citation>
    <scope>NUCLEOTIDE SEQUENCE</scope>
    <source>
        <strain evidence="5">Stay&amp;Tobe</strain>
    </source>
</reference>
<reference evidence="5" key="2">
    <citation type="submission" date="2023-05" db="EMBL/GenBank/DDBJ databases">
        <authorList>
            <person name="Fouks B."/>
        </authorList>
    </citation>
    <scope>NUCLEOTIDE SEQUENCE</scope>
    <source>
        <strain evidence="5">Stay&amp;Tobe</strain>
        <tissue evidence="5">Testes</tissue>
    </source>
</reference>
<keyword evidence="3" id="KW-0862">Zinc</keyword>
<keyword evidence="2" id="KW-0863">Zinc-finger</keyword>
<sequence>VLQFVESKHHKMQLVVGGYYFYKTNAYKGKDMWRCCMYDKNKCLARCHTLDGHIIYFANYHNHKPPIKQF</sequence>
<dbReference type="GO" id="GO:0008270">
    <property type="term" value="F:zinc ion binding"/>
    <property type="evidence" value="ECO:0007669"/>
    <property type="project" value="UniProtKB-KW"/>
</dbReference>
<evidence type="ECO:0000313" key="6">
    <source>
        <dbReference type="Proteomes" id="UP001233999"/>
    </source>
</evidence>
<keyword evidence="1" id="KW-0479">Metal-binding</keyword>
<evidence type="ECO:0000256" key="3">
    <source>
        <dbReference type="ARBA" id="ARBA00022833"/>
    </source>
</evidence>
<dbReference type="Proteomes" id="UP001233999">
    <property type="component" value="Unassembled WGS sequence"/>
</dbReference>
<dbReference type="EMBL" id="JASPKZ010008857">
    <property type="protein sequence ID" value="KAJ9578861.1"/>
    <property type="molecule type" value="Genomic_DNA"/>
</dbReference>
<evidence type="ECO:0000256" key="1">
    <source>
        <dbReference type="ARBA" id="ARBA00022723"/>
    </source>
</evidence>
<gene>
    <name evidence="5" type="ORF">L9F63_004920</name>
</gene>
<organism evidence="5 6">
    <name type="scientific">Diploptera punctata</name>
    <name type="common">Pacific beetle cockroach</name>
    <dbReference type="NCBI Taxonomy" id="6984"/>
    <lineage>
        <taxon>Eukaryota</taxon>
        <taxon>Metazoa</taxon>
        <taxon>Ecdysozoa</taxon>
        <taxon>Arthropoda</taxon>
        <taxon>Hexapoda</taxon>
        <taxon>Insecta</taxon>
        <taxon>Pterygota</taxon>
        <taxon>Neoptera</taxon>
        <taxon>Polyneoptera</taxon>
        <taxon>Dictyoptera</taxon>
        <taxon>Blattodea</taxon>
        <taxon>Blaberoidea</taxon>
        <taxon>Blaberidae</taxon>
        <taxon>Diplopterinae</taxon>
        <taxon>Diploptera</taxon>
    </lineage>
</organism>
<feature type="non-terminal residue" evidence="5">
    <location>
        <position position="1"/>
    </location>
</feature>
<dbReference type="Pfam" id="PF04500">
    <property type="entry name" value="FLYWCH"/>
    <property type="match status" value="1"/>
</dbReference>
<evidence type="ECO:0000313" key="5">
    <source>
        <dbReference type="EMBL" id="KAJ9578861.1"/>
    </source>
</evidence>
<dbReference type="InterPro" id="IPR007588">
    <property type="entry name" value="Znf_FLYWCH"/>
</dbReference>
<name>A0AAD8E6Q4_DIPPU</name>